<evidence type="ECO:0000256" key="4">
    <source>
        <dbReference type="ARBA" id="ARBA00022692"/>
    </source>
</evidence>
<dbReference type="GO" id="GO:0022857">
    <property type="term" value="F:transmembrane transporter activity"/>
    <property type="evidence" value="ECO:0007669"/>
    <property type="project" value="InterPro"/>
</dbReference>
<feature type="transmembrane region" description="Helical" evidence="7">
    <location>
        <begin position="60"/>
        <end position="79"/>
    </location>
</feature>
<dbReference type="GO" id="GO:0016020">
    <property type="term" value="C:membrane"/>
    <property type="evidence" value="ECO:0007669"/>
    <property type="project" value="UniProtKB-SubCell"/>
</dbReference>
<evidence type="ECO:0000256" key="2">
    <source>
        <dbReference type="ARBA" id="ARBA00010992"/>
    </source>
</evidence>
<dbReference type="RefSeq" id="WP_209334753.1">
    <property type="nucleotide sequence ID" value="NZ_JAGIYY010000002.1"/>
</dbReference>
<feature type="transmembrane region" description="Helical" evidence="7">
    <location>
        <begin position="116"/>
        <end position="137"/>
    </location>
</feature>
<gene>
    <name evidence="9" type="ORF">J5Y06_08740</name>
</gene>
<keyword evidence="3" id="KW-0813">Transport</keyword>
<dbReference type="InterPro" id="IPR011701">
    <property type="entry name" value="MFS"/>
</dbReference>
<dbReference type="PANTHER" id="PTHR23511">
    <property type="entry name" value="SYNAPTIC VESICLE GLYCOPROTEIN 2"/>
    <property type="match status" value="1"/>
</dbReference>
<feature type="transmembrane region" description="Helical" evidence="7">
    <location>
        <begin position="291"/>
        <end position="311"/>
    </location>
</feature>
<feature type="transmembrane region" description="Helical" evidence="7">
    <location>
        <begin position="182"/>
        <end position="201"/>
    </location>
</feature>
<dbReference type="PANTHER" id="PTHR23511:SF34">
    <property type="entry name" value="SYNAPTIC VESICLE GLYCOPROTEIN 2"/>
    <property type="match status" value="1"/>
</dbReference>
<evidence type="ECO:0000256" key="3">
    <source>
        <dbReference type="ARBA" id="ARBA00022448"/>
    </source>
</evidence>
<dbReference type="EMBL" id="JAGIYY010000002">
    <property type="protein sequence ID" value="MBP0438733.1"/>
    <property type="molecule type" value="Genomic_DNA"/>
</dbReference>
<keyword evidence="5 7" id="KW-1133">Transmembrane helix</keyword>
<dbReference type="Pfam" id="PF07690">
    <property type="entry name" value="MFS_1"/>
    <property type="match status" value="1"/>
</dbReference>
<evidence type="ECO:0000256" key="5">
    <source>
        <dbReference type="ARBA" id="ARBA00022989"/>
    </source>
</evidence>
<evidence type="ECO:0000256" key="7">
    <source>
        <dbReference type="SAM" id="Phobius"/>
    </source>
</evidence>
<dbReference type="Gene3D" id="1.20.1250.20">
    <property type="entry name" value="MFS general substrate transporter like domains"/>
    <property type="match status" value="1"/>
</dbReference>
<evidence type="ECO:0000259" key="8">
    <source>
        <dbReference type="PROSITE" id="PS50850"/>
    </source>
</evidence>
<dbReference type="CDD" id="cd17316">
    <property type="entry name" value="MFS_SV2_like"/>
    <property type="match status" value="1"/>
</dbReference>
<reference evidence="9" key="1">
    <citation type="submission" date="2021-03" db="EMBL/GenBank/DDBJ databases">
        <title>Genome sequencing and assembly of Tianweitania sediminis.</title>
        <authorList>
            <person name="Chhetri G."/>
        </authorList>
    </citation>
    <scope>NUCLEOTIDE SEQUENCE</scope>
    <source>
        <strain evidence="9">Z8</strain>
    </source>
</reference>
<evidence type="ECO:0000313" key="9">
    <source>
        <dbReference type="EMBL" id="MBP0438733.1"/>
    </source>
</evidence>
<name>A0A8J7R195_9HYPH</name>
<feature type="transmembrane region" description="Helical" evidence="7">
    <location>
        <begin position="149"/>
        <end position="170"/>
    </location>
</feature>
<accession>A0A8J7R195</accession>
<dbReference type="InterPro" id="IPR036259">
    <property type="entry name" value="MFS_trans_sf"/>
</dbReference>
<sequence>MASPAPMLIEDVLTTAGTGRFQKRLLAIFGFVWAADAMQVLAVGFTSASIAKTFGLTVPQALQTGTLFFLGMLIGASVFGRLADRFGRRRVLLLTVAGDAVFGLLSVFAPSFGILLALRFMTGVAVGGTLPVDYAMMAEFLPPRSRGRWLVMLEGFWAIGTVVIAVTAWLTSIYGVEDAWRWIFAVTGLPALIGIFLRWWVPESPMFLLKSGRPDEARQVLNRVLQANGKPVLTGDVSAPMSPQKAGSIFSPELRRRSIAMLLVWFFVSISYYGVFTWMPARLAGEGFGFVRGYGFLVLVALAQIPGYALAAFGVEAWGRKPTLVGFLLLSAAACLLFVVAGDSSALVAASLLIMSFALLGTWGALYAFTPELYPTQARATGMGAASAMARLGGLLAPSLVALVITQSFVGAVGLFAFFLLVGAVAASTINQETRQAALD</sequence>
<proteinExistence type="inferred from homology"/>
<feature type="transmembrane region" description="Helical" evidence="7">
    <location>
        <begin position="323"/>
        <end position="341"/>
    </location>
</feature>
<dbReference type="SUPFAM" id="SSF103473">
    <property type="entry name" value="MFS general substrate transporter"/>
    <property type="match status" value="1"/>
</dbReference>
<protein>
    <submittedName>
        <fullName evidence="9">MFS transporter</fullName>
    </submittedName>
</protein>
<dbReference type="PROSITE" id="PS00216">
    <property type="entry name" value="SUGAR_TRANSPORT_1"/>
    <property type="match status" value="1"/>
</dbReference>
<keyword evidence="6 7" id="KW-0472">Membrane</keyword>
<feature type="domain" description="Major facilitator superfamily (MFS) profile" evidence="8">
    <location>
        <begin position="22"/>
        <end position="435"/>
    </location>
</feature>
<dbReference type="AlphaFoldDB" id="A0A8J7R195"/>
<comment type="subcellular location">
    <subcellularLocation>
        <location evidence="1">Membrane</location>
        <topology evidence="1">Multi-pass membrane protein</topology>
    </subcellularLocation>
</comment>
<feature type="transmembrane region" description="Helical" evidence="7">
    <location>
        <begin position="347"/>
        <end position="369"/>
    </location>
</feature>
<keyword evidence="4 7" id="KW-0812">Transmembrane</keyword>
<dbReference type="InterPro" id="IPR020846">
    <property type="entry name" value="MFS_dom"/>
</dbReference>
<comment type="similarity">
    <text evidence="2">Belongs to the major facilitator superfamily. Sugar transporter (TC 2.A.1.1) family.</text>
</comment>
<keyword evidence="10" id="KW-1185">Reference proteome</keyword>
<evidence type="ECO:0000313" key="10">
    <source>
        <dbReference type="Proteomes" id="UP000666240"/>
    </source>
</evidence>
<feature type="transmembrane region" description="Helical" evidence="7">
    <location>
        <begin position="91"/>
        <end position="110"/>
    </location>
</feature>
<comment type="caution">
    <text evidence="9">The sequence shown here is derived from an EMBL/GenBank/DDBJ whole genome shotgun (WGS) entry which is preliminary data.</text>
</comment>
<evidence type="ECO:0000256" key="1">
    <source>
        <dbReference type="ARBA" id="ARBA00004141"/>
    </source>
</evidence>
<feature type="transmembrane region" description="Helical" evidence="7">
    <location>
        <begin position="25"/>
        <end position="48"/>
    </location>
</feature>
<feature type="transmembrane region" description="Helical" evidence="7">
    <location>
        <begin position="259"/>
        <end position="279"/>
    </location>
</feature>
<evidence type="ECO:0000256" key="6">
    <source>
        <dbReference type="ARBA" id="ARBA00023136"/>
    </source>
</evidence>
<feature type="transmembrane region" description="Helical" evidence="7">
    <location>
        <begin position="409"/>
        <end position="430"/>
    </location>
</feature>
<dbReference type="InterPro" id="IPR005829">
    <property type="entry name" value="Sugar_transporter_CS"/>
</dbReference>
<organism evidence="9 10">
    <name type="scientific">Tianweitania sediminis</name>
    <dbReference type="NCBI Taxonomy" id="1502156"/>
    <lineage>
        <taxon>Bacteria</taxon>
        <taxon>Pseudomonadati</taxon>
        <taxon>Pseudomonadota</taxon>
        <taxon>Alphaproteobacteria</taxon>
        <taxon>Hyphomicrobiales</taxon>
        <taxon>Phyllobacteriaceae</taxon>
        <taxon>Tianweitania</taxon>
    </lineage>
</organism>
<dbReference type="PROSITE" id="PS50850">
    <property type="entry name" value="MFS"/>
    <property type="match status" value="1"/>
</dbReference>
<feature type="transmembrane region" description="Helical" evidence="7">
    <location>
        <begin position="381"/>
        <end position="403"/>
    </location>
</feature>
<dbReference type="Proteomes" id="UP000666240">
    <property type="component" value="Unassembled WGS sequence"/>
</dbReference>